<dbReference type="EMBL" id="LNZH02000200">
    <property type="protein sequence ID" value="OCB86598.1"/>
    <property type="molecule type" value="Genomic_DNA"/>
</dbReference>
<feature type="compositionally biased region" description="Acidic residues" evidence="1">
    <location>
        <begin position="275"/>
        <end position="292"/>
    </location>
</feature>
<evidence type="ECO:0000256" key="1">
    <source>
        <dbReference type="SAM" id="MobiDB-lite"/>
    </source>
</evidence>
<dbReference type="AlphaFoldDB" id="A0A9Q5N7E4"/>
<sequence length="292" mass="32781">MPFRTKKQASRKFIDLINRAGTIWANWKPSIPIKPGFYGTIDEKTGEFQKKGDIFSPDFDEPEIKDIVNKYLLISAPPVDIQMIRSFDAKKIAIDPKAHVNIFGIAEPTFGGQWQFGRTRGALLVLYKPRITRLPDELLEKLKETEWGQGKQIVTEAHSCPGFVLYLSDKSKCSYDPSKQSCTHLEFTDKEMVTISLRADVPVNAGVTAGAGIKVGWVASGATGNYIEAYTNEPVYVPLYQIKEIGKMNGRRGKITDPVNEDWVPVKVPWKSLDDDGEELHDLSDDEDSDQE</sequence>
<reference evidence="2" key="1">
    <citation type="submission" date="2016-06" db="EMBL/GenBank/DDBJ databases">
        <title>Draft Genome sequence of the fungus Inonotus baumii.</title>
        <authorList>
            <person name="Zhu H."/>
            <person name="Lin W."/>
        </authorList>
    </citation>
    <scope>NUCLEOTIDE SEQUENCE</scope>
    <source>
        <strain evidence="2">821</strain>
    </source>
</reference>
<organism evidence="2 3">
    <name type="scientific">Sanghuangporus baumii</name>
    <name type="common">Phellinus baumii</name>
    <dbReference type="NCBI Taxonomy" id="108892"/>
    <lineage>
        <taxon>Eukaryota</taxon>
        <taxon>Fungi</taxon>
        <taxon>Dikarya</taxon>
        <taxon>Basidiomycota</taxon>
        <taxon>Agaricomycotina</taxon>
        <taxon>Agaricomycetes</taxon>
        <taxon>Hymenochaetales</taxon>
        <taxon>Hymenochaetaceae</taxon>
        <taxon>Sanghuangporus</taxon>
    </lineage>
</organism>
<dbReference type="Proteomes" id="UP000757232">
    <property type="component" value="Unassembled WGS sequence"/>
</dbReference>
<comment type="caution">
    <text evidence="2">The sequence shown here is derived from an EMBL/GenBank/DDBJ whole genome shotgun (WGS) entry which is preliminary data.</text>
</comment>
<gene>
    <name evidence="2" type="ORF">A7U60_g6276</name>
</gene>
<proteinExistence type="predicted"/>
<feature type="region of interest" description="Disordered" evidence="1">
    <location>
        <begin position="271"/>
        <end position="292"/>
    </location>
</feature>
<protein>
    <submittedName>
        <fullName evidence="2">Uncharacterized protein</fullName>
    </submittedName>
</protein>
<name>A0A9Q5N7E4_SANBA</name>
<evidence type="ECO:0000313" key="2">
    <source>
        <dbReference type="EMBL" id="OCB86598.1"/>
    </source>
</evidence>
<accession>A0A9Q5N7E4</accession>
<keyword evidence="3" id="KW-1185">Reference proteome</keyword>
<dbReference type="OrthoDB" id="3255261at2759"/>
<evidence type="ECO:0000313" key="3">
    <source>
        <dbReference type="Proteomes" id="UP000757232"/>
    </source>
</evidence>